<dbReference type="Proteomes" id="UP001629249">
    <property type="component" value="Unassembled WGS sequence"/>
</dbReference>
<organism evidence="1 2">
    <name type="scientific">Paraburkholderia agricolaris</name>
    <dbReference type="NCBI Taxonomy" id="2152888"/>
    <lineage>
        <taxon>Bacteria</taxon>
        <taxon>Pseudomonadati</taxon>
        <taxon>Pseudomonadota</taxon>
        <taxon>Betaproteobacteria</taxon>
        <taxon>Burkholderiales</taxon>
        <taxon>Burkholderiaceae</taxon>
        <taxon>Paraburkholderia</taxon>
    </lineage>
</organism>
<reference evidence="1 2" key="1">
    <citation type="journal article" date="2024" name="Chem. Sci.">
        <title>Discovery of megapolipeptins by genome mining of a Burkholderiales bacteria collection.</title>
        <authorList>
            <person name="Paulo B.S."/>
            <person name="Recchia M.J.J."/>
            <person name="Lee S."/>
            <person name="Fergusson C.H."/>
            <person name="Romanowski S.B."/>
            <person name="Hernandez A."/>
            <person name="Krull N."/>
            <person name="Liu D.Y."/>
            <person name="Cavanagh H."/>
            <person name="Bos A."/>
            <person name="Gray C.A."/>
            <person name="Murphy B.T."/>
            <person name="Linington R.G."/>
            <person name="Eustaquio A.S."/>
        </authorList>
    </citation>
    <scope>NUCLEOTIDE SEQUENCE [LARGE SCALE GENOMIC DNA]</scope>
    <source>
        <strain evidence="1 2">RL16-012-BIC-B</strain>
    </source>
</reference>
<gene>
    <name evidence="1" type="ORF">PQR66_27475</name>
</gene>
<comment type="caution">
    <text evidence="1">The sequence shown here is derived from an EMBL/GenBank/DDBJ whole genome shotgun (WGS) entry which is preliminary data.</text>
</comment>
<accession>A0ABW8ZVG8</accession>
<proteinExistence type="predicted"/>
<protein>
    <submittedName>
        <fullName evidence="1">Uncharacterized protein</fullName>
    </submittedName>
</protein>
<evidence type="ECO:0000313" key="1">
    <source>
        <dbReference type="EMBL" id="MFL9886810.1"/>
    </source>
</evidence>
<name>A0ABW8ZVG8_9BURK</name>
<dbReference type="EMBL" id="JAQQFN010000023">
    <property type="protein sequence ID" value="MFL9886810.1"/>
    <property type="molecule type" value="Genomic_DNA"/>
</dbReference>
<keyword evidence="2" id="KW-1185">Reference proteome</keyword>
<evidence type="ECO:0000313" key="2">
    <source>
        <dbReference type="Proteomes" id="UP001629249"/>
    </source>
</evidence>
<dbReference type="RefSeq" id="WP_408330573.1">
    <property type="nucleotide sequence ID" value="NZ_JAQQFH010000015.1"/>
</dbReference>
<sequence length="137" mass="15373">MSQLMDLPVELAAAPFDPVGKSVIDVVRQVEQALARTEIEPEWVSVANIVDDPNEEQYGLRSATEWPDTFARRRRLSLSVERGTSEGWIIQADFVRFVEDGAGSGRWQSFPLMRIKSLSRSQAWTVAAVVARLLDID</sequence>